<name>A0A4S3LZL7_9FLAO</name>
<feature type="domain" description="Mce/MlaD" evidence="2">
    <location>
        <begin position="36"/>
        <end position="112"/>
    </location>
</feature>
<keyword evidence="4" id="KW-1185">Reference proteome</keyword>
<reference evidence="3 4" key="1">
    <citation type="submission" date="2019-04" db="EMBL/GenBank/DDBJ databases">
        <title>Draft genome sequence of Robertkochia marina CC-AMO-30D.</title>
        <authorList>
            <person name="Hameed A."/>
            <person name="Lin S.-Y."/>
            <person name="Shahina M."/>
            <person name="Lai W.-A."/>
            <person name="Young C.-C."/>
        </authorList>
    </citation>
    <scope>NUCLEOTIDE SEQUENCE [LARGE SCALE GENOMIC DNA]</scope>
    <source>
        <strain evidence="3 4">CC-AMO-30D</strain>
    </source>
</reference>
<dbReference type="OrthoDB" id="9769132at2"/>
<comment type="caution">
    <text evidence="3">The sequence shown here is derived from an EMBL/GenBank/DDBJ whole genome shotgun (WGS) entry which is preliminary data.</text>
</comment>
<sequence length="315" mass="34464">MKISRELKTAFIILGGIALFVLGFNFLKSSALFDNSKTFYAVYEDVSGLTPGTSVDINGLSVGTVKDIRFVDGRGNLVVTFTVSKDFEFSKNSEVEVYDTGIIGGKNLRIIPVFDGSEAAASGDTLVSTMKPGITELVTQRLTPLQEKLESLLNSADTVLVGMDDVMDEASKENLRKGISHFDDVMANLNSVTRNLDRFLTRNEQSLNRSLAEVEKITQNLSGVSAELANADVGQTVKSLQSTIANLNGMITKMQTGDGSMANLINDKELYTNLSAASDQLNLLLEDMRLNPKRYVHFSVFGKKNKEYEGPAEKY</sequence>
<accession>A0A4S3LZL7</accession>
<keyword evidence="1" id="KW-0472">Membrane</keyword>
<evidence type="ECO:0000256" key="1">
    <source>
        <dbReference type="SAM" id="Phobius"/>
    </source>
</evidence>
<dbReference type="Pfam" id="PF02470">
    <property type="entry name" value="MlaD"/>
    <property type="match status" value="1"/>
</dbReference>
<dbReference type="EMBL" id="SSMC01000003">
    <property type="protein sequence ID" value="THD66755.1"/>
    <property type="molecule type" value="Genomic_DNA"/>
</dbReference>
<dbReference type="Proteomes" id="UP000305939">
    <property type="component" value="Unassembled WGS sequence"/>
</dbReference>
<protein>
    <submittedName>
        <fullName evidence="3">MCE family protein</fullName>
    </submittedName>
</protein>
<evidence type="ECO:0000313" key="3">
    <source>
        <dbReference type="EMBL" id="THD66755.1"/>
    </source>
</evidence>
<dbReference type="InterPro" id="IPR052336">
    <property type="entry name" value="MlaD_Phospholipid_Transporter"/>
</dbReference>
<gene>
    <name evidence="3" type="ORF">E7Z59_13330</name>
</gene>
<dbReference type="InterPro" id="IPR003399">
    <property type="entry name" value="Mce/MlaD"/>
</dbReference>
<dbReference type="RefSeq" id="WP_136336824.1">
    <property type="nucleotide sequence ID" value="NZ_QXMP01000011.1"/>
</dbReference>
<proteinExistence type="predicted"/>
<organism evidence="3 4">
    <name type="scientific">Robertkochia marina</name>
    <dbReference type="NCBI Taxonomy" id="1227945"/>
    <lineage>
        <taxon>Bacteria</taxon>
        <taxon>Pseudomonadati</taxon>
        <taxon>Bacteroidota</taxon>
        <taxon>Flavobacteriia</taxon>
        <taxon>Flavobacteriales</taxon>
        <taxon>Flavobacteriaceae</taxon>
        <taxon>Robertkochia</taxon>
    </lineage>
</organism>
<dbReference type="PANTHER" id="PTHR33371:SF4">
    <property type="entry name" value="INTERMEMBRANE PHOSPHOLIPID TRANSPORT SYSTEM BINDING PROTEIN MLAD"/>
    <property type="match status" value="1"/>
</dbReference>
<keyword evidence="1" id="KW-1133">Transmembrane helix</keyword>
<evidence type="ECO:0000259" key="2">
    <source>
        <dbReference type="Pfam" id="PF02470"/>
    </source>
</evidence>
<dbReference type="AlphaFoldDB" id="A0A4S3LZL7"/>
<feature type="transmembrane region" description="Helical" evidence="1">
    <location>
        <begin position="7"/>
        <end position="27"/>
    </location>
</feature>
<evidence type="ECO:0000313" key="4">
    <source>
        <dbReference type="Proteomes" id="UP000305939"/>
    </source>
</evidence>
<keyword evidence="1" id="KW-0812">Transmembrane</keyword>
<dbReference type="PANTHER" id="PTHR33371">
    <property type="entry name" value="INTERMEMBRANE PHOSPHOLIPID TRANSPORT SYSTEM BINDING PROTEIN MLAD-RELATED"/>
    <property type="match status" value="1"/>
</dbReference>